<evidence type="ECO:0000256" key="1">
    <source>
        <dbReference type="SAM" id="Coils"/>
    </source>
</evidence>
<protein>
    <submittedName>
        <fullName evidence="2">Uncharacterized protein</fullName>
    </submittedName>
</protein>
<reference evidence="2" key="1">
    <citation type="submission" date="2015-11" db="EMBL/GenBank/DDBJ databases">
        <title>De novo transcriptome assembly of four potential Pierce s Disease insect vectors from Arizona vineyards.</title>
        <authorList>
            <person name="Tassone E.E."/>
        </authorList>
    </citation>
    <scope>NUCLEOTIDE SEQUENCE</scope>
</reference>
<evidence type="ECO:0000313" key="2">
    <source>
        <dbReference type="EMBL" id="JAT30891.1"/>
    </source>
</evidence>
<feature type="non-terminal residue" evidence="2">
    <location>
        <position position="1"/>
    </location>
</feature>
<proteinExistence type="predicted"/>
<accession>A0A1B6M4P2</accession>
<organism evidence="2">
    <name type="scientific">Graphocephala atropunctata</name>
    <dbReference type="NCBI Taxonomy" id="36148"/>
    <lineage>
        <taxon>Eukaryota</taxon>
        <taxon>Metazoa</taxon>
        <taxon>Ecdysozoa</taxon>
        <taxon>Arthropoda</taxon>
        <taxon>Hexapoda</taxon>
        <taxon>Insecta</taxon>
        <taxon>Pterygota</taxon>
        <taxon>Neoptera</taxon>
        <taxon>Paraneoptera</taxon>
        <taxon>Hemiptera</taxon>
        <taxon>Auchenorrhyncha</taxon>
        <taxon>Membracoidea</taxon>
        <taxon>Cicadellidae</taxon>
        <taxon>Cicadellinae</taxon>
        <taxon>Cicadellini</taxon>
        <taxon>Graphocephala</taxon>
    </lineage>
</organism>
<feature type="non-terminal residue" evidence="2">
    <location>
        <position position="140"/>
    </location>
</feature>
<dbReference type="AlphaFoldDB" id="A0A1B6M4P2"/>
<dbReference type="EMBL" id="GEBQ01009086">
    <property type="protein sequence ID" value="JAT30891.1"/>
    <property type="molecule type" value="Transcribed_RNA"/>
</dbReference>
<name>A0A1B6M4P2_9HEMI</name>
<gene>
    <name evidence="2" type="ORF">g.1381</name>
</gene>
<keyword evidence="1" id="KW-0175">Coiled coil</keyword>
<feature type="coiled-coil region" evidence="1">
    <location>
        <begin position="51"/>
        <end position="121"/>
    </location>
</feature>
<sequence length="140" mass="16501">TCWKCIDCINSIEEKGDNCDIELDISDRLIQLQNEDNLNLESSLHLAAELGNALLKENEQLKQEIHNEKLKKSQYELVLEDKVKEVEHELEIKLNEHYENEKKLEKEIDTLKNKLFLQEKIYAELIKAYEKLEKEMCTAP</sequence>